<organism evidence="1 2">
    <name type="scientific">Mycolicibacterium gadium</name>
    <name type="common">Mycobacterium gadium</name>
    <dbReference type="NCBI Taxonomy" id="1794"/>
    <lineage>
        <taxon>Bacteria</taxon>
        <taxon>Bacillati</taxon>
        <taxon>Actinomycetota</taxon>
        <taxon>Actinomycetes</taxon>
        <taxon>Mycobacteriales</taxon>
        <taxon>Mycobacteriaceae</taxon>
        <taxon>Mycolicibacterium</taxon>
    </lineage>
</organism>
<name>A0A7I7WPW0_MYCGU</name>
<sequence>MKNPAAQDDPIRNQIAAAMDRLLAGEPLRSTGRLSISQLAIEAGVARWHLTHQHTDLKELFQAKVSNADGAPAAFARRLNEYEKLKADHTKLLAHCAEIEERLQMYASVINLLALEKRADSGRAVVTDIRTRRVPTIPGE</sequence>
<accession>A0A7I7WPW0</accession>
<dbReference type="AlphaFoldDB" id="A0A7I7WPW0"/>
<reference evidence="1 2" key="1">
    <citation type="journal article" date="2019" name="Emerg. Microbes Infect.">
        <title>Comprehensive subspecies identification of 175 nontuberculous mycobacteria species based on 7547 genomic profiles.</title>
        <authorList>
            <person name="Matsumoto Y."/>
            <person name="Kinjo T."/>
            <person name="Motooka D."/>
            <person name="Nabeya D."/>
            <person name="Jung N."/>
            <person name="Uechi K."/>
            <person name="Horii T."/>
            <person name="Iida T."/>
            <person name="Fujita J."/>
            <person name="Nakamura S."/>
        </authorList>
    </citation>
    <scope>NUCLEOTIDE SEQUENCE [LARGE SCALE GENOMIC DNA]</scope>
    <source>
        <strain evidence="1 2">JCM 12688</strain>
    </source>
</reference>
<protein>
    <submittedName>
        <fullName evidence="1">Uncharacterized protein</fullName>
    </submittedName>
</protein>
<gene>
    <name evidence="1" type="ORF">MGAD_30700</name>
</gene>
<dbReference type="KEGG" id="mgad:MGAD_30700"/>
<dbReference type="EMBL" id="AP022608">
    <property type="protein sequence ID" value="BBZ18735.1"/>
    <property type="molecule type" value="Genomic_DNA"/>
</dbReference>
<dbReference type="Proteomes" id="UP000466187">
    <property type="component" value="Chromosome"/>
</dbReference>
<evidence type="ECO:0000313" key="1">
    <source>
        <dbReference type="EMBL" id="BBZ18735.1"/>
    </source>
</evidence>
<evidence type="ECO:0000313" key="2">
    <source>
        <dbReference type="Proteomes" id="UP000466187"/>
    </source>
</evidence>
<dbReference type="RefSeq" id="WP_163687217.1">
    <property type="nucleotide sequence ID" value="NZ_AP022608.1"/>
</dbReference>
<proteinExistence type="predicted"/>